<comment type="caution">
    <text evidence="2">The sequence shown here is derived from an EMBL/GenBank/DDBJ whole genome shotgun (WGS) entry which is preliminary data.</text>
</comment>
<reference evidence="2" key="1">
    <citation type="submission" date="2019-08" db="EMBL/GenBank/DDBJ databases">
        <authorList>
            <person name="Kucharzyk K."/>
            <person name="Murdoch R.W."/>
            <person name="Higgins S."/>
            <person name="Loffler F."/>
        </authorList>
    </citation>
    <scope>NUCLEOTIDE SEQUENCE</scope>
</reference>
<feature type="region of interest" description="Disordered" evidence="1">
    <location>
        <begin position="192"/>
        <end position="233"/>
    </location>
</feature>
<dbReference type="AlphaFoldDB" id="A0A645AP34"/>
<name>A0A645AP34_9ZZZZ</name>
<sequence length="233" mass="25230">MEQVGQEQDGMPQQPLEYWILGEPVEHPPYRLLQDLHGIMDRLPARSLEGKLSLLPLEPAQGAHLLRVFCPVDDHKAGSLPPGPELKLQPLVYLLGTHNDAFLVHSAHSLLLSDASYYDGLSGKCNGTRDLLMLVVPNERSDRAASPEGGRDLGFDFVLSSRASEAIAQHPRRGRGTCFCFWTASSTRSLGHETGLGMTDNSVVPSERSDEGPAFASGLPQVRDPSAMVPASG</sequence>
<organism evidence="2">
    <name type="scientific">bioreactor metagenome</name>
    <dbReference type="NCBI Taxonomy" id="1076179"/>
    <lineage>
        <taxon>unclassified sequences</taxon>
        <taxon>metagenomes</taxon>
        <taxon>ecological metagenomes</taxon>
    </lineage>
</organism>
<gene>
    <name evidence="2" type="ORF">SDC9_101589</name>
</gene>
<evidence type="ECO:0000313" key="2">
    <source>
        <dbReference type="EMBL" id="MPM54807.1"/>
    </source>
</evidence>
<accession>A0A645AP34</accession>
<evidence type="ECO:0000256" key="1">
    <source>
        <dbReference type="SAM" id="MobiDB-lite"/>
    </source>
</evidence>
<protein>
    <submittedName>
        <fullName evidence="2">Uncharacterized protein</fullName>
    </submittedName>
</protein>
<proteinExistence type="predicted"/>
<dbReference type="EMBL" id="VSSQ01014974">
    <property type="protein sequence ID" value="MPM54807.1"/>
    <property type="molecule type" value="Genomic_DNA"/>
</dbReference>